<reference evidence="8 10" key="2">
    <citation type="submission" date="2018-07" db="EMBL/GenBank/DDBJ databases">
        <title>Draft Genome Assemblies for Five Robust Yarrowia lipolytica Strains Exhibiting High Lipid Production and Pentose Sugar Utilization and Sugar Alcohol Secretion from Undetoxified Lignocellulosic Biomass Hydrolysates.</title>
        <authorList>
            <consortium name="DOE Joint Genome Institute"/>
            <person name="Walker C."/>
            <person name="Ryu S."/>
            <person name="Na H."/>
            <person name="Zane M."/>
            <person name="LaButti K."/>
            <person name="Lipzen A."/>
            <person name="Haridas S."/>
            <person name="Barry K."/>
            <person name="Grigoriev I.V."/>
            <person name="Quarterman J."/>
            <person name="Slininger P."/>
            <person name="Dien B."/>
            <person name="Trinh C.T."/>
        </authorList>
    </citation>
    <scope>NUCLEOTIDE SEQUENCE [LARGE SCALE GENOMIC DNA]</scope>
    <source>
        <strain evidence="8 10">YB392</strain>
    </source>
</reference>
<dbReference type="InterPro" id="IPR000352">
    <property type="entry name" value="Pep_chain_release_fac_I"/>
</dbReference>
<feature type="region of interest" description="Disordered" evidence="5">
    <location>
        <begin position="114"/>
        <end position="139"/>
    </location>
</feature>
<gene>
    <name evidence="8" type="ORF">B0I71DRAFT_148879</name>
    <name evidence="7" type="ORF">YALI1_B01903g</name>
</gene>
<dbReference type="AlphaFoldDB" id="A0A1D8N5Z9"/>
<dbReference type="Pfam" id="PF00472">
    <property type="entry name" value="RF-1"/>
    <property type="match status" value="1"/>
</dbReference>
<dbReference type="GO" id="GO:0005739">
    <property type="term" value="C:mitochondrion"/>
    <property type="evidence" value="ECO:0007669"/>
    <property type="project" value="UniProtKB-SubCell"/>
</dbReference>
<accession>A0A1D8N5Z9</accession>
<dbReference type="GO" id="GO:0003747">
    <property type="term" value="F:translation release factor activity"/>
    <property type="evidence" value="ECO:0007669"/>
    <property type="project" value="InterPro"/>
</dbReference>
<dbReference type="OMA" id="IIWDDDV"/>
<keyword evidence="4" id="KW-0496">Mitochondrion</keyword>
<evidence type="ECO:0000313" key="7">
    <source>
        <dbReference type="EMBL" id="AOW01057.1"/>
    </source>
</evidence>
<reference evidence="7 9" key="1">
    <citation type="journal article" date="2016" name="PLoS ONE">
        <title>Sequence Assembly of Yarrowia lipolytica Strain W29/CLIB89 Shows Transposable Element Diversity.</title>
        <authorList>
            <person name="Magnan C."/>
            <person name="Yu J."/>
            <person name="Chang I."/>
            <person name="Jahn E."/>
            <person name="Kanomata Y."/>
            <person name="Wu J."/>
            <person name="Zeller M."/>
            <person name="Oakes M."/>
            <person name="Baldi P."/>
            <person name="Sandmeyer S."/>
        </authorList>
    </citation>
    <scope>NUCLEOTIDE SEQUENCE [LARGE SCALE GENOMIC DNA]</scope>
    <source>
        <strain evidence="7">CLIB89</strain>
        <strain evidence="9">CLIB89(W29)</strain>
    </source>
</reference>
<evidence type="ECO:0000313" key="10">
    <source>
        <dbReference type="Proteomes" id="UP000256601"/>
    </source>
</evidence>
<dbReference type="Proteomes" id="UP000182444">
    <property type="component" value="Chromosome 1B"/>
</dbReference>
<dbReference type="Proteomes" id="UP000256601">
    <property type="component" value="Unassembled WGS sequence"/>
</dbReference>
<evidence type="ECO:0000259" key="6">
    <source>
        <dbReference type="Pfam" id="PF00472"/>
    </source>
</evidence>
<dbReference type="VEuPathDB" id="FungiDB:YALI0_B01144g"/>
<proteinExistence type="inferred from homology"/>
<evidence type="ECO:0000313" key="9">
    <source>
        <dbReference type="Proteomes" id="UP000182444"/>
    </source>
</evidence>
<keyword evidence="3" id="KW-0809">Transit peptide</keyword>
<evidence type="ECO:0000256" key="2">
    <source>
        <dbReference type="ARBA" id="ARBA00010835"/>
    </source>
</evidence>
<dbReference type="InterPro" id="IPR052405">
    <property type="entry name" value="Mito_Transl_Release_Factor"/>
</dbReference>
<name>A0A1D8N5Z9_YARLL</name>
<evidence type="ECO:0000256" key="4">
    <source>
        <dbReference type="ARBA" id="ARBA00023128"/>
    </source>
</evidence>
<dbReference type="VEuPathDB" id="FungiDB:YALI1_B01903g"/>
<dbReference type="eggNOG" id="KOG2726">
    <property type="taxonomic scope" value="Eukaryota"/>
</dbReference>
<dbReference type="Gene3D" id="3.30.160.20">
    <property type="match status" value="1"/>
</dbReference>
<dbReference type="SUPFAM" id="SSF75620">
    <property type="entry name" value="Release factor"/>
    <property type="match status" value="1"/>
</dbReference>
<dbReference type="FunFam" id="3.30.160.20:FF:000065">
    <property type="entry name" value="Peptidyl-tRNA hydrolase domain protein"/>
    <property type="match status" value="1"/>
</dbReference>
<evidence type="ECO:0000313" key="8">
    <source>
        <dbReference type="EMBL" id="RDW23607.1"/>
    </source>
</evidence>
<organism evidence="7 9">
    <name type="scientific">Yarrowia lipolytica</name>
    <name type="common">Candida lipolytica</name>
    <dbReference type="NCBI Taxonomy" id="4952"/>
    <lineage>
        <taxon>Eukaryota</taxon>
        <taxon>Fungi</taxon>
        <taxon>Dikarya</taxon>
        <taxon>Ascomycota</taxon>
        <taxon>Saccharomycotina</taxon>
        <taxon>Dipodascomycetes</taxon>
        <taxon>Dipodascales</taxon>
        <taxon>Dipodascales incertae sedis</taxon>
        <taxon>Yarrowia</taxon>
    </lineage>
</organism>
<dbReference type="EMBL" id="CP017554">
    <property type="protein sequence ID" value="AOW01057.1"/>
    <property type="molecule type" value="Genomic_DNA"/>
</dbReference>
<dbReference type="InterPro" id="IPR045853">
    <property type="entry name" value="Pep_chain_release_fac_I_sf"/>
</dbReference>
<feature type="domain" description="Prokaryotic-type class I peptide chain release factors" evidence="6">
    <location>
        <begin position="27"/>
        <end position="124"/>
    </location>
</feature>
<evidence type="ECO:0000256" key="3">
    <source>
        <dbReference type="ARBA" id="ARBA00022946"/>
    </source>
</evidence>
<dbReference type="GO" id="GO:0032543">
    <property type="term" value="P:mitochondrial translation"/>
    <property type="evidence" value="ECO:0007669"/>
    <property type="project" value="UniProtKB-ARBA"/>
</dbReference>
<protein>
    <submittedName>
        <fullName evidence="8">RF-1 domain-domain-containing protein</fullName>
    </submittedName>
</protein>
<comment type="similarity">
    <text evidence="2">Belongs to the prokaryotic/mitochondrial release factor family.</text>
</comment>
<feature type="region of interest" description="Disordered" evidence="5">
    <location>
        <begin position="1"/>
        <end position="31"/>
    </location>
</feature>
<evidence type="ECO:0000256" key="5">
    <source>
        <dbReference type="SAM" id="MobiDB-lite"/>
    </source>
</evidence>
<comment type="subcellular location">
    <subcellularLocation>
        <location evidence="1">Mitochondrion</location>
    </subcellularLocation>
</comment>
<evidence type="ECO:0000256" key="1">
    <source>
        <dbReference type="ARBA" id="ARBA00004173"/>
    </source>
</evidence>
<dbReference type="PANTHER" id="PTHR46203">
    <property type="entry name" value="PROBABLE PEPTIDE CHAIN RELEASE FACTOR C12ORF65"/>
    <property type="match status" value="1"/>
</dbReference>
<dbReference type="EMBL" id="KZ859073">
    <property type="protein sequence ID" value="RDW23607.1"/>
    <property type="molecule type" value="Genomic_DNA"/>
</dbReference>
<dbReference type="PANTHER" id="PTHR46203:SF1">
    <property type="entry name" value="MITOCHONDRIAL TRANSLATION RELEASE FACTOR IN RESCUE"/>
    <property type="match status" value="1"/>
</dbReference>
<sequence length="154" mass="17340">MLKSASRAFSTSRALLKKTPQMPPRPKVDENEIRESFIRGSGPGGQCINRRSTRCQITHIPTGLVVSSQKTRSLEENRKIARQILADKLEQMFAPPGTSRKDVVGAFKKNKIDRAQKKKDRKYKQLSSGAEEEAELANQKAKEAFEQLMKQLGK</sequence>